<feature type="region of interest" description="Disordered" evidence="3">
    <location>
        <begin position="504"/>
        <end position="532"/>
    </location>
</feature>
<dbReference type="OrthoDB" id="5953789at2"/>
<feature type="compositionally biased region" description="Pro residues" evidence="3">
    <location>
        <begin position="516"/>
        <end position="532"/>
    </location>
</feature>
<feature type="compositionally biased region" description="Polar residues" evidence="3">
    <location>
        <begin position="1"/>
        <end position="10"/>
    </location>
</feature>
<organism evidence="5 6">
    <name type="scientific">Thermomonas aquatica</name>
    <dbReference type="NCBI Taxonomy" id="2202149"/>
    <lineage>
        <taxon>Bacteria</taxon>
        <taxon>Pseudomonadati</taxon>
        <taxon>Pseudomonadota</taxon>
        <taxon>Gammaproteobacteria</taxon>
        <taxon>Lysobacterales</taxon>
        <taxon>Lysobacteraceae</taxon>
        <taxon>Thermomonas</taxon>
    </lineage>
</organism>
<feature type="domain" description="PDZ" evidence="4">
    <location>
        <begin position="115"/>
        <end position="170"/>
    </location>
</feature>
<evidence type="ECO:0000259" key="4">
    <source>
        <dbReference type="PROSITE" id="PS50106"/>
    </source>
</evidence>
<dbReference type="Pfam" id="PF13180">
    <property type="entry name" value="PDZ_2"/>
    <property type="match status" value="1"/>
</dbReference>
<feature type="region of interest" description="Disordered" evidence="3">
    <location>
        <begin position="1"/>
        <end position="52"/>
    </location>
</feature>
<comment type="cofactor">
    <cofactor evidence="1">
        <name>Zn(2+)</name>
        <dbReference type="ChEBI" id="CHEBI:29105"/>
    </cofactor>
</comment>
<name>A0A5B7ZRP5_9GAMM</name>
<protein>
    <submittedName>
        <fullName evidence="5">PDZ domain-containing protein</fullName>
    </submittedName>
</protein>
<feature type="compositionally biased region" description="Polar residues" evidence="3">
    <location>
        <begin position="21"/>
        <end position="34"/>
    </location>
</feature>
<sequence>MRCSSWSGSKPPTVCMPRAASATTPRWSASTDASRTPHHPHHRHEARMNIPNKSSSIKPTALALALGLAVAGAAIAQTAPTPAQQKELDEARAELDKAAQRFAELHRRYGGADAPVRIEKRVLRKPVIGVLLAPDEGSGVRIAGVTPDSAAAAGGLKGGDRIVSIDGKALAATSGAARVDEVRERLAALDAKTPVKLGYERDGKIQVVALTPRVGDRLMVLPGLGDAPDFAGDVRIIEGPGGRIDIDAERIEGMPPRGERRMRIAAPGGKDRADWVMVAPDVRTEVIRLGSDCKGEDCKLPVLAEAFRWNGLNLASVDAGLGRYFGSDHGVLVLSAGKDLDGLQAGDVILQIAGKPVGNPREAMELLRAQPADTKVAVEYLRDRNRATAQVNVPKALPFSLPRVAMAPHAPGMPGAIERRKMVLVDKDGKAQVWNDDGKPPPAWVQAMPKDGQRIEKRKYVMVDKDGKRREWEGDAGDAPPAWVQAMPKDGQRIEQRVQVIVDDKGNKTVIGDDGLPPPPPIPAPPPPPKVD</sequence>
<dbReference type="Pfam" id="PF17820">
    <property type="entry name" value="PDZ_6"/>
    <property type="match status" value="1"/>
</dbReference>
<feature type="coiled-coil region" evidence="2">
    <location>
        <begin position="81"/>
        <end position="108"/>
    </location>
</feature>
<evidence type="ECO:0000256" key="3">
    <source>
        <dbReference type="SAM" id="MobiDB-lite"/>
    </source>
</evidence>
<evidence type="ECO:0000313" key="5">
    <source>
        <dbReference type="EMBL" id="QDA57871.1"/>
    </source>
</evidence>
<dbReference type="Gene3D" id="2.30.42.10">
    <property type="match status" value="2"/>
</dbReference>
<dbReference type="SUPFAM" id="SSF50156">
    <property type="entry name" value="PDZ domain-like"/>
    <property type="match status" value="2"/>
</dbReference>
<dbReference type="InterPro" id="IPR036034">
    <property type="entry name" value="PDZ_sf"/>
</dbReference>
<keyword evidence="6" id="KW-1185">Reference proteome</keyword>
<dbReference type="AlphaFoldDB" id="A0A5B7ZRP5"/>
<reference evidence="5 6" key="1">
    <citation type="submission" date="2019-06" db="EMBL/GenBank/DDBJ databases">
        <title>Thermomonas aquatica sp. nov., isolated from an industrial wastewater treatment plant.</title>
        <authorList>
            <person name="Jeon J.H."/>
            <person name="Park D.-S."/>
        </authorList>
    </citation>
    <scope>NUCLEOTIDE SEQUENCE [LARGE SCALE GENOMIC DNA]</scope>
    <source>
        <strain evidence="5 6">SY21</strain>
    </source>
</reference>
<dbReference type="InterPro" id="IPR041489">
    <property type="entry name" value="PDZ_6"/>
</dbReference>
<dbReference type="EMBL" id="CP040871">
    <property type="protein sequence ID" value="QDA57871.1"/>
    <property type="molecule type" value="Genomic_DNA"/>
</dbReference>
<dbReference type="SMART" id="SM00228">
    <property type="entry name" value="PDZ"/>
    <property type="match status" value="2"/>
</dbReference>
<evidence type="ECO:0000256" key="2">
    <source>
        <dbReference type="SAM" id="Coils"/>
    </source>
</evidence>
<dbReference type="GO" id="GO:0004222">
    <property type="term" value="F:metalloendopeptidase activity"/>
    <property type="evidence" value="ECO:0007669"/>
    <property type="project" value="InterPro"/>
</dbReference>
<gene>
    <name evidence="5" type="ORF">FHQ07_11415</name>
</gene>
<proteinExistence type="predicted"/>
<dbReference type="KEGG" id="thes:FHQ07_11415"/>
<dbReference type="Proteomes" id="UP000308149">
    <property type="component" value="Chromosome"/>
</dbReference>
<dbReference type="PANTHER" id="PTHR42837">
    <property type="entry name" value="REGULATOR OF SIGMA-E PROTEASE RSEP"/>
    <property type="match status" value="1"/>
</dbReference>
<dbReference type="InterPro" id="IPR004387">
    <property type="entry name" value="Pept_M50_Zn"/>
</dbReference>
<feature type="compositionally biased region" description="Basic residues" evidence="3">
    <location>
        <begin position="36"/>
        <end position="45"/>
    </location>
</feature>
<evidence type="ECO:0000256" key="1">
    <source>
        <dbReference type="ARBA" id="ARBA00001947"/>
    </source>
</evidence>
<dbReference type="InterPro" id="IPR001478">
    <property type="entry name" value="PDZ"/>
</dbReference>
<accession>A0A5B7ZRP5</accession>
<dbReference type="GO" id="GO:0006508">
    <property type="term" value="P:proteolysis"/>
    <property type="evidence" value="ECO:0007669"/>
    <property type="project" value="InterPro"/>
</dbReference>
<dbReference type="PANTHER" id="PTHR42837:SF2">
    <property type="entry name" value="MEMBRANE METALLOPROTEASE ARASP2, CHLOROPLASTIC-RELATED"/>
    <property type="match status" value="1"/>
</dbReference>
<evidence type="ECO:0000313" key="6">
    <source>
        <dbReference type="Proteomes" id="UP000308149"/>
    </source>
</evidence>
<dbReference type="GO" id="GO:0016020">
    <property type="term" value="C:membrane"/>
    <property type="evidence" value="ECO:0007669"/>
    <property type="project" value="InterPro"/>
</dbReference>
<keyword evidence="2" id="KW-0175">Coiled coil</keyword>
<dbReference type="PROSITE" id="PS50106">
    <property type="entry name" value="PDZ"/>
    <property type="match status" value="1"/>
</dbReference>